<feature type="domain" description="C2H2-type" evidence="9">
    <location>
        <begin position="1035"/>
        <end position="1057"/>
    </location>
</feature>
<dbReference type="PROSITE" id="PS00028">
    <property type="entry name" value="ZINC_FINGER_C2H2_1"/>
    <property type="match status" value="7"/>
</dbReference>
<feature type="compositionally biased region" description="Basic residues" evidence="8">
    <location>
        <begin position="1895"/>
        <end position="1904"/>
    </location>
</feature>
<evidence type="ECO:0000256" key="1">
    <source>
        <dbReference type="ARBA" id="ARBA00004123"/>
    </source>
</evidence>
<dbReference type="PROSITE" id="PS50157">
    <property type="entry name" value="ZINC_FINGER_C2H2_2"/>
    <property type="match status" value="3"/>
</dbReference>
<dbReference type="SMART" id="SM00355">
    <property type="entry name" value="ZnF_C2H2"/>
    <property type="match status" value="19"/>
</dbReference>
<feature type="domain" description="C2H2-type" evidence="9">
    <location>
        <begin position="433"/>
        <end position="460"/>
    </location>
</feature>
<comment type="subcellular location">
    <subcellularLocation>
        <location evidence="1">Nucleus</location>
    </subcellularLocation>
</comment>
<feature type="compositionally biased region" description="Low complexity" evidence="8">
    <location>
        <begin position="1423"/>
        <end position="1433"/>
    </location>
</feature>
<evidence type="ECO:0000256" key="6">
    <source>
        <dbReference type="ARBA" id="ARBA00023242"/>
    </source>
</evidence>
<keyword evidence="3" id="KW-0677">Repeat</keyword>
<reference evidence="11" key="1">
    <citation type="submission" date="2022-11" db="UniProtKB">
        <authorList>
            <consortium name="WormBaseParasite"/>
        </authorList>
    </citation>
    <scope>IDENTIFICATION</scope>
</reference>
<evidence type="ECO:0000313" key="11">
    <source>
        <dbReference type="WBParaSite" id="PgR153_g005_t01"/>
    </source>
</evidence>
<feature type="region of interest" description="Disordered" evidence="8">
    <location>
        <begin position="49"/>
        <end position="79"/>
    </location>
</feature>
<dbReference type="InterPro" id="IPR013087">
    <property type="entry name" value="Znf_C2H2_type"/>
</dbReference>
<keyword evidence="5" id="KW-0862">Zinc</keyword>
<feature type="region of interest" description="Disordered" evidence="8">
    <location>
        <begin position="821"/>
        <end position="852"/>
    </location>
</feature>
<sequence length="2507" mass="278960">MPSTQSDSCSRTSSSEHYEYSSCGRRRKPVNYNVRYMTDVVYEKAAEELNTRASSRHVPSKRKSTGSTSSSYSSKKKRTDAPINLDQLCSYDRISTSTGEVPASKKFNIDEMLPAASGGFRMMIRLCPDHVFFDVCKTIDEEVASNARMFLQNAESTAQILRYAWNKMSANERAKWEMMARLEVKKLINVECVALKNSPAKSAERREVEDAVLAISGEVDADRIGSMCPALHPAEEVEKEVTEERDEPGEAEVARDLLLKLPSMPPCETRFRSVEAMDADERDNKLSLGVFRCWACPKKKNIVGVAAFQVHLIEDHYSFHLYGCHLCLEAFSCVDGLKRHPCQDFAAYTIGLLTSDKQFEMKHVMHTLVCAECNVQMPLPSGQNDVCTRKLINLMRVHSCERLISCLVFFPELPRDVEFVTVRGMEIKSAIPTACSECGSRFITVFDIEKHAAEHAQQKLKCPMCPRFFFTQLFYRDHLASHLGDQFSVSPIVESCTLVPPAWMIHGSTKMGSKNQPVRGLLNALPPSVSLQEEVSDGEDVTIARDILVRKRLEKETGEEKAKKSKERENGKKKNGRKRFDNRCIFCKQLKQLLPKSRRSDLCRCDGWPGFASSQFIVTKSEDEVRLLMHSLSQKFTRVGRLYVGAKVPVHDTLKGGILIDSVYICVKCNALHVGEQNTLRHLRICLQRNVDAPDPEKSFDLTDENVALRLTNPHSALNTRIWCPRCESKCCSIASLRRHLALDHGIFAHFNPPEVMRNIGIIEWSGSLRRLPTLAEMTNAKLGLLKSGEFKVDAATGHRIFPKVTIAVDRFASLQASNSASQQGDSYARSGPASRGPPSSTSSSDYSTPVRVNEQGSISNNVVNMRNEQQSLINGKECIVCRAEFDSVQEVARHLVHEHVHFCEVCGVAFSEGTLLEVHRSSCTPQFARSADGEYLPFCGICNFTLSNPKRYFYHIANFHSERFHFDHATGKLLPAMMWKKLSFPEVSKEKTALTDTASAVLSSAMSQPAHRQITSSSSDVLVDSGSTNEAELHSCFLCEKKFACENILREHLNAHEERWMDCPVCHSRGFMTFPIVSHEDLLKHVVAKHMHRSDSQQDVTMICSLCCTCIKGDSSDPMSIRRIQEQMFRHIIYLCNGVNSCFVCNNGRNIRPDDLRKHRLNAHSNIYERFGCSSCAKKFFVQSDFTSHLCNTRLRCSCGDRNDFTEREFECHFRTHVNHMGDFCLLCNKFLPSKQQQLSHLNFHRSVSVGKRRMIDLNEKQRSEKRKPSTSKKSEESGTGVQQASSLSMAEMKQEKEDDDDVIVLDDLSEGGASLISPPSTKQVSETISAAESIVAQDGLVGTQPSHTVPVPVNFMANVRMEQDNEYAEVSRVLCEHSHEAVPLINILDETDEEAIGNLVEKIIAEVGGETEQSDERIAASDSSCTSSSRSSHVEGNEGETLNAAPEVGETRDDCADAEDRLSSNGGDGVLVIDESSEQTVQTFVVTESTATEHPAALRPLEVGGEELGAIVEESSGNLSAENDDDEVQILNVVEGTKSIDQEQCVSHEANEAGNTEVGMLKPSVLQSCNLKEVADGDDDLQVIAAGEGPGMQFVKKRAPHLRCPHCTSKFVTRASLDAHIASHRYDAGNTIASVYGVPQNQLVYLCRLCCLAYESKTVYDKHMRTHGLMQNCPHCCVVTFIEEQMRQHLTQHSLEGQRITYICAFCANTYSSDERLCHHMMRNHRMVVMYFCKNCGIGCTNGQLVYLHIVRNECVSQQVMLVQSSKLGVAPASMFHYQPADEAGYVDAVNQGALVVVQPSECVHRSFLMPQNEHVMVTCPDCSGLMSFTRLQSEKPSFVTSLPRILNRGPDDSSITITQLVQIWKSSSRQKGRQAASVRQPNSSETSNTCRAKARTRRRRAQTTDVQQEQSQSLVAGNIAVVAPQQAQQGSLQPNSSETSNTGRAKARTRRRRAQTTDVQQEQSQSLVAGNIAVVAPQQAQQGSLTRATNMAVQHSQSIAPTSIAPHCLPQSVISQAVLPITTVSQQSAPDASRSGIHHSVVVSGNAQSNVAGLPAFANMMQSLTRSASSNAVAMRTRTQRASGPLLPSGGEQCSTTRLQTFLREMQQAVQRQAPVPTQPQLQPSAPNINARLQAPTAQAIPYAQRQPRAVNAHSFMSSPVQRATSVATSGDCSLAQQTGDSVSAEYPNLRPQLTVTASTPGGQIPAERQYFAQRISSTVQPGIASDQREALMGVSEDFIVRNSRGELICKRPECAGIRIEKVASGHVHNLRHNIQNTYFCLECGRAFPNEQLAIKHQIEIHHNNRVPAIMLRCPFCQWRPIFETMHGFKNHLVSRGEHIGRDLRFPVRWTECRCELAFASDEARRVHEKEHRLSKSSGCCLLCGTSRGFWSLPSTATCPPLEHTYIHAFSLWGMCRECGLCFPNEPKKEQFVRHYQQVHWVCGSSRCHVCDIVIHPHYIQEHALERHFVVGIKTDRMRPFAVTVNESLLGSYLGLVTPNDAET</sequence>
<dbReference type="PANTHER" id="PTHR24406">
    <property type="entry name" value="TRANSCRIPTIONAL REPRESSOR CTCFL-RELATED"/>
    <property type="match status" value="1"/>
</dbReference>
<feature type="region of interest" description="Disordered" evidence="8">
    <location>
        <begin position="1928"/>
        <end position="1967"/>
    </location>
</feature>
<feature type="compositionally biased region" description="Basic and acidic residues" evidence="8">
    <location>
        <begin position="1451"/>
        <end position="1464"/>
    </location>
</feature>
<evidence type="ECO:0000256" key="4">
    <source>
        <dbReference type="ARBA" id="ARBA00022771"/>
    </source>
</evidence>
<evidence type="ECO:0000313" key="10">
    <source>
        <dbReference type="Proteomes" id="UP000887569"/>
    </source>
</evidence>
<keyword evidence="4 7" id="KW-0863">Zinc-finger</keyword>
<evidence type="ECO:0000256" key="3">
    <source>
        <dbReference type="ARBA" id="ARBA00022737"/>
    </source>
</evidence>
<keyword evidence="2" id="KW-0479">Metal-binding</keyword>
<accession>A0A915CH36</accession>
<feature type="compositionally biased region" description="Low complexity" evidence="8">
    <location>
        <begin position="821"/>
        <end position="850"/>
    </location>
</feature>
<name>A0A915CH36_PARUN</name>
<dbReference type="GO" id="GO:0005634">
    <property type="term" value="C:nucleus"/>
    <property type="evidence" value="ECO:0007669"/>
    <property type="project" value="UniProtKB-SubCell"/>
</dbReference>
<dbReference type="Proteomes" id="UP000887569">
    <property type="component" value="Unplaced"/>
</dbReference>
<evidence type="ECO:0000259" key="9">
    <source>
        <dbReference type="PROSITE" id="PS50157"/>
    </source>
</evidence>
<evidence type="ECO:0000256" key="5">
    <source>
        <dbReference type="ARBA" id="ARBA00022833"/>
    </source>
</evidence>
<dbReference type="GO" id="GO:0008270">
    <property type="term" value="F:zinc ion binding"/>
    <property type="evidence" value="ECO:0007669"/>
    <property type="project" value="UniProtKB-KW"/>
</dbReference>
<feature type="region of interest" description="Disordered" evidence="8">
    <location>
        <begin position="555"/>
        <end position="576"/>
    </location>
</feature>
<feature type="domain" description="C2H2-type" evidence="9">
    <location>
        <begin position="2282"/>
        <end position="2310"/>
    </location>
</feature>
<organism evidence="10 11">
    <name type="scientific">Parascaris univalens</name>
    <name type="common">Nematode worm</name>
    <dbReference type="NCBI Taxonomy" id="6257"/>
    <lineage>
        <taxon>Eukaryota</taxon>
        <taxon>Metazoa</taxon>
        <taxon>Ecdysozoa</taxon>
        <taxon>Nematoda</taxon>
        <taxon>Chromadorea</taxon>
        <taxon>Rhabditida</taxon>
        <taxon>Spirurina</taxon>
        <taxon>Ascaridomorpha</taxon>
        <taxon>Ascaridoidea</taxon>
        <taxon>Ascarididae</taxon>
        <taxon>Parascaris</taxon>
    </lineage>
</organism>
<dbReference type="InterPro" id="IPR050888">
    <property type="entry name" value="ZnF_C2H2-type_TF"/>
</dbReference>
<feature type="region of interest" description="Disordered" evidence="8">
    <location>
        <begin position="1411"/>
        <end position="1470"/>
    </location>
</feature>
<feature type="compositionally biased region" description="Polar residues" evidence="8">
    <location>
        <begin position="1880"/>
        <end position="1893"/>
    </location>
</feature>
<protein>
    <submittedName>
        <fullName evidence="11">C2H2-type domain-containing protein</fullName>
    </submittedName>
</protein>
<feature type="region of interest" description="Disordered" evidence="8">
    <location>
        <begin position="1254"/>
        <end position="1301"/>
    </location>
</feature>
<feature type="compositionally biased region" description="Basic and acidic residues" evidence="8">
    <location>
        <begin position="1255"/>
        <end position="1264"/>
    </location>
</feature>
<evidence type="ECO:0000256" key="8">
    <source>
        <dbReference type="SAM" id="MobiDB-lite"/>
    </source>
</evidence>
<feature type="region of interest" description="Disordered" evidence="8">
    <location>
        <begin position="1871"/>
        <end position="1914"/>
    </location>
</feature>
<dbReference type="Gene3D" id="3.30.160.60">
    <property type="entry name" value="Classic Zinc Finger"/>
    <property type="match status" value="2"/>
</dbReference>
<feature type="compositionally biased region" description="Basic residues" evidence="8">
    <location>
        <begin position="1948"/>
        <end position="1957"/>
    </location>
</feature>
<feature type="compositionally biased region" description="Polar residues" evidence="8">
    <location>
        <begin position="1279"/>
        <end position="1290"/>
    </location>
</feature>
<feature type="compositionally biased region" description="Basic residues" evidence="8">
    <location>
        <begin position="54"/>
        <end position="64"/>
    </location>
</feature>
<evidence type="ECO:0000256" key="7">
    <source>
        <dbReference type="PROSITE-ProRule" id="PRU00042"/>
    </source>
</evidence>
<proteinExistence type="predicted"/>
<feature type="compositionally biased region" description="Low complexity" evidence="8">
    <location>
        <begin position="1"/>
        <end position="13"/>
    </location>
</feature>
<keyword evidence="6" id="KW-0539">Nucleus</keyword>
<feature type="compositionally biased region" description="Polar residues" evidence="8">
    <location>
        <begin position="1928"/>
        <end position="1946"/>
    </location>
</feature>
<feature type="region of interest" description="Disordered" evidence="8">
    <location>
        <begin position="1"/>
        <end position="24"/>
    </location>
</feature>
<evidence type="ECO:0000256" key="2">
    <source>
        <dbReference type="ARBA" id="ARBA00022723"/>
    </source>
</evidence>
<dbReference type="WBParaSite" id="PgR153_g005_t01">
    <property type="protein sequence ID" value="PgR153_g005_t01"/>
    <property type="gene ID" value="PgR153_g005"/>
</dbReference>
<keyword evidence="10" id="KW-1185">Reference proteome</keyword>